<dbReference type="PANTHER" id="PTHR43415:SF3">
    <property type="entry name" value="GNAT-FAMILY ACETYLTRANSFERASE"/>
    <property type="match status" value="1"/>
</dbReference>
<organism evidence="2 3">
    <name type="scientific">Bacillus wiedmannii</name>
    <dbReference type="NCBI Taxonomy" id="1890302"/>
    <lineage>
        <taxon>Bacteria</taxon>
        <taxon>Bacillati</taxon>
        <taxon>Bacillota</taxon>
        <taxon>Bacilli</taxon>
        <taxon>Bacillales</taxon>
        <taxon>Bacillaceae</taxon>
        <taxon>Bacillus</taxon>
        <taxon>Bacillus cereus group</taxon>
    </lineage>
</organism>
<evidence type="ECO:0000313" key="2">
    <source>
        <dbReference type="EMBL" id="TKH10399.1"/>
    </source>
</evidence>
<dbReference type="InterPro" id="IPR016181">
    <property type="entry name" value="Acyl_CoA_acyltransferase"/>
</dbReference>
<gene>
    <name evidence="2" type="ORF">FC694_26000</name>
</gene>
<dbReference type="RefSeq" id="WP_137053543.1">
    <property type="nucleotide sequence ID" value="NZ_SZOM01000296.1"/>
</dbReference>
<evidence type="ECO:0000259" key="1">
    <source>
        <dbReference type="PROSITE" id="PS51186"/>
    </source>
</evidence>
<dbReference type="AlphaFoldDB" id="A0A4U2MHF1"/>
<dbReference type="Pfam" id="PF13302">
    <property type="entry name" value="Acetyltransf_3"/>
    <property type="match status" value="1"/>
</dbReference>
<feature type="domain" description="N-acetyltransferase" evidence="1">
    <location>
        <begin position="6"/>
        <end position="165"/>
    </location>
</feature>
<dbReference type="PROSITE" id="PS51186">
    <property type="entry name" value="GNAT"/>
    <property type="match status" value="1"/>
</dbReference>
<dbReference type="Proteomes" id="UP000306037">
    <property type="component" value="Unassembled WGS sequence"/>
</dbReference>
<comment type="caution">
    <text evidence="2">The sequence shown here is derived from an EMBL/GenBank/DDBJ whole genome shotgun (WGS) entry which is preliminary data.</text>
</comment>
<dbReference type="InterPro" id="IPR000182">
    <property type="entry name" value="GNAT_dom"/>
</dbReference>
<dbReference type="SUPFAM" id="SSF55729">
    <property type="entry name" value="Acyl-CoA N-acyltransferases (Nat)"/>
    <property type="match status" value="1"/>
</dbReference>
<dbReference type="GO" id="GO:0016747">
    <property type="term" value="F:acyltransferase activity, transferring groups other than amino-acyl groups"/>
    <property type="evidence" value="ECO:0007669"/>
    <property type="project" value="InterPro"/>
</dbReference>
<proteinExistence type="predicted"/>
<dbReference type="PANTHER" id="PTHR43415">
    <property type="entry name" value="SPERMIDINE N(1)-ACETYLTRANSFERASE"/>
    <property type="match status" value="1"/>
</dbReference>
<name>A0A4U2MHF1_9BACI</name>
<sequence length="174" mass="20273">MENDKLSIRKIKESDIELIRKWRNQSEIKKYFINTENISELEQQKWFENYLLKQDDIMFIVEEKVNFKTAIGTVALYNINPNNNSVELGRLMIGSIPAQGKGLGKQATILACIYAFEVLKSSYIYLCVFRNNIKAIKLYKSIGFVETNNDATMIHMSLNKKMFNNFLLNRKLSN</sequence>
<dbReference type="Gene3D" id="3.40.630.30">
    <property type="match status" value="1"/>
</dbReference>
<evidence type="ECO:0000313" key="3">
    <source>
        <dbReference type="Proteomes" id="UP000306037"/>
    </source>
</evidence>
<accession>A0A4U2MHF1</accession>
<keyword evidence="2" id="KW-0808">Transferase</keyword>
<protein>
    <submittedName>
        <fullName evidence="2">GNAT family N-acetyltransferase</fullName>
    </submittedName>
</protein>
<reference evidence="2 3" key="1">
    <citation type="journal article" date="2019" name="Environ. Microbiol.">
        <title>An active ?-lactamase is a part of an orchestrated cell wall stress resistance network of Bacillus subtilis and related rhizosphere species.</title>
        <authorList>
            <person name="Bucher T."/>
            <person name="Keren-Paz A."/>
            <person name="Hausser J."/>
            <person name="Olender T."/>
            <person name="Cytryn E."/>
            <person name="Kolodkin-Gal I."/>
        </authorList>
    </citation>
    <scope>NUCLEOTIDE SEQUENCE [LARGE SCALE GENOMIC DNA]</scope>
    <source>
        <strain evidence="2 3">I71</strain>
    </source>
</reference>
<dbReference type="EMBL" id="SZOM01000296">
    <property type="protein sequence ID" value="TKH10399.1"/>
    <property type="molecule type" value="Genomic_DNA"/>
</dbReference>